<evidence type="ECO:0000313" key="2">
    <source>
        <dbReference type="EMBL" id="KAK5631209.1"/>
    </source>
</evidence>
<reference evidence="2 3" key="1">
    <citation type="submission" date="2023-10" db="EMBL/GenBank/DDBJ databases">
        <title>Draft genome sequence of Xylaria bambusicola isolate GMP-LS, the root and basal stem rot pathogen of sugarcane in Indonesia.</title>
        <authorList>
            <person name="Selvaraj P."/>
            <person name="Muralishankar V."/>
            <person name="Muruganantham S."/>
            <person name="Sp S."/>
            <person name="Haryani S."/>
            <person name="Lau K.J.X."/>
            <person name="Naqvi N.I."/>
        </authorList>
    </citation>
    <scope>NUCLEOTIDE SEQUENCE [LARGE SCALE GENOMIC DNA]</scope>
    <source>
        <strain evidence="2">GMP-LS</strain>
    </source>
</reference>
<feature type="region of interest" description="Disordered" evidence="1">
    <location>
        <begin position="188"/>
        <end position="207"/>
    </location>
</feature>
<dbReference type="Pfam" id="PF05032">
    <property type="entry name" value="Spo12"/>
    <property type="match status" value="1"/>
</dbReference>
<evidence type="ECO:0008006" key="4">
    <source>
        <dbReference type="Google" id="ProtNLM"/>
    </source>
</evidence>
<comment type="caution">
    <text evidence="2">The sequence shown here is derived from an EMBL/GenBank/DDBJ whole genome shotgun (WGS) entry which is preliminary data.</text>
</comment>
<name>A0AAN7UPT0_9PEZI</name>
<organism evidence="2 3">
    <name type="scientific">Xylaria bambusicola</name>
    <dbReference type="NCBI Taxonomy" id="326684"/>
    <lineage>
        <taxon>Eukaryota</taxon>
        <taxon>Fungi</taxon>
        <taxon>Dikarya</taxon>
        <taxon>Ascomycota</taxon>
        <taxon>Pezizomycotina</taxon>
        <taxon>Sordariomycetes</taxon>
        <taxon>Xylariomycetidae</taxon>
        <taxon>Xylariales</taxon>
        <taxon>Xylariaceae</taxon>
        <taxon>Xylaria</taxon>
    </lineage>
</organism>
<gene>
    <name evidence="2" type="ORF">RRF57_006923</name>
</gene>
<protein>
    <recommendedName>
        <fullName evidence="4">Spo12-like protein</fullName>
    </recommendedName>
</protein>
<feature type="compositionally biased region" description="Polar residues" evidence="1">
    <location>
        <begin position="193"/>
        <end position="207"/>
    </location>
</feature>
<dbReference type="Proteomes" id="UP001305414">
    <property type="component" value="Unassembled WGS sequence"/>
</dbReference>
<dbReference type="InterPro" id="IPR007727">
    <property type="entry name" value="Spo12"/>
</dbReference>
<keyword evidence="3" id="KW-1185">Reference proteome</keyword>
<dbReference type="AlphaFoldDB" id="A0AAN7UPT0"/>
<dbReference type="EMBL" id="JAWHQM010000018">
    <property type="protein sequence ID" value="KAK5631209.1"/>
    <property type="molecule type" value="Genomic_DNA"/>
</dbReference>
<proteinExistence type="predicted"/>
<evidence type="ECO:0000256" key="1">
    <source>
        <dbReference type="SAM" id="MobiDB-lite"/>
    </source>
</evidence>
<sequence length="207" mass="21298">MGSASVLSEKDANTTLKNLGGTGAPKADIKSMEYHRQVLKSKMEEEKYGHTATATTTTTTTAAATTNNNNITTTIIVPPTAVGVSPSSFSGLGTTTAVNPMQASSITTSSSQKIIHIYRTLAGLAANPNASGTRSSAQQYISPSDNIMSPCTAKLNALKGRHAGKAKPKSLFAQASAKKFVGENVFGARSAEPASSTKGTASNSDNL</sequence>
<evidence type="ECO:0000313" key="3">
    <source>
        <dbReference type="Proteomes" id="UP001305414"/>
    </source>
</evidence>
<accession>A0AAN7UPT0</accession>